<evidence type="ECO:0000256" key="2">
    <source>
        <dbReference type="ARBA" id="ARBA00022475"/>
    </source>
</evidence>
<organism evidence="9 10">
    <name type="scientific">Marinomonas colpomeniae</name>
    <dbReference type="NCBI Taxonomy" id="2774408"/>
    <lineage>
        <taxon>Bacteria</taxon>
        <taxon>Pseudomonadati</taxon>
        <taxon>Pseudomonadota</taxon>
        <taxon>Gammaproteobacteria</taxon>
        <taxon>Oceanospirillales</taxon>
        <taxon>Oceanospirillaceae</taxon>
        <taxon>Marinomonas</taxon>
    </lineage>
</organism>
<dbReference type="PIRSF" id="PIRSF006066">
    <property type="entry name" value="HI0050"/>
    <property type="match status" value="1"/>
</dbReference>
<evidence type="ECO:0000256" key="1">
    <source>
        <dbReference type="ARBA" id="ARBA00004429"/>
    </source>
</evidence>
<evidence type="ECO:0000313" key="10">
    <source>
        <dbReference type="Proteomes" id="UP000604161"/>
    </source>
</evidence>
<feature type="transmembrane region" description="Helical" evidence="7">
    <location>
        <begin position="87"/>
        <end position="106"/>
    </location>
</feature>
<sequence>MSSLEVTLTVCSFFLFIIFQVPVAIALGCTLFVAFYSLGFDTIELALDAYQSLDSFPLLAIPMFILAGTLMATGGVAQRILDLADEFVGHLPGGLAIVTIFASLLFGGLSGSAPATVAAIGTITIPAMIKQGYSKGFAAGLTACSGVIAILVPPSNPMIIYALAQPGTSVSSMFLSGLLPGLLLALGIAIPAYWVSKKNNWGGTREAGTWKTQLKATYRAKWAILTPVIILGGIYSGAFTPTESAAVASLYAFIIGAFVHKEIKLHNVLSVFSQSAIMSVVAMFLIPFAVVLGKLLSSQQIPELITDSMSSFVDGKVMTILLVIALLLFVGCFMDTLASIIVLTPLLYPMLSQYGISQYHFGIILIVCLGLGFVTPPLGGNLFIANQISKTSVQNVFIGALPTLGGMLIAALLIAFIPQISELFL</sequence>
<dbReference type="EMBL" id="JACYFC010000002">
    <property type="protein sequence ID" value="MBD5770778.1"/>
    <property type="molecule type" value="Genomic_DNA"/>
</dbReference>
<evidence type="ECO:0000256" key="6">
    <source>
        <dbReference type="ARBA" id="ARBA00023136"/>
    </source>
</evidence>
<keyword evidence="4 7" id="KW-0812">Transmembrane</keyword>
<keyword evidence="10" id="KW-1185">Reference proteome</keyword>
<evidence type="ECO:0000256" key="5">
    <source>
        <dbReference type="ARBA" id="ARBA00022989"/>
    </source>
</evidence>
<evidence type="ECO:0000256" key="7">
    <source>
        <dbReference type="RuleBase" id="RU369079"/>
    </source>
</evidence>
<comment type="caution">
    <text evidence="7">Lacks conserved residue(s) required for the propagation of feature annotation.</text>
</comment>
<dbReference type="Proteomes" id="UP000604161">
    <property type="component" value="Unassembled WGS sequence"/>
</dbReference>
<dbReference type="PANTHER" id="PTHR33362:SF3">
    <property type="entry name" value="SIALIC ACID TRAP TRANSPORTER PERMEASE PROTEIN SIAT"/>
    <property type="match status" value="1"/>
</dbReference>
<protein>
    <recommendedName>
        <fullName evidence="7">TRAP transporter large permease protein</fullName>
    </recommendedName>
</protein>
<gene>
    <name evidence="9" type="ORF">IF202_06910</name>
</gene>
<comment type="subcellular location">
    <subcellularLocation>
        <location evidence="1 7">Cell inner membrane</location>
        <topology evidence="1 7">Multi-pass membrane protein</topology>
    </subcellularLocation>
</comment>
<proteinExistence type="inferred from homology"/>
<feature type="transmembrane region" description="Helical" evidence="7">
    <location>
        <begin position="220"/>
        <end position="239"/>
    </location>
</feature>
<dbReference type="RefSeq" id="WP_191594156.1">
    <property type="nucleotide sequence ID" value="NZ_JACYFC010000002.1"/>
</dbReference>
<name>A0ABR8P012_9GAMM</name>
<evidence type="ECO:0000259" key="8">
    <source>
        <dbReference type="Pfam" id="PF06808"/>
    </source>
</evidence>
<keyword evidence="6 7" id="KW-0472">Membrane</keyword>
<dbReference type="NCBIfam" id="TIGR00786">
    <property type="entry name" value="dctM"/>
    <property type="match status" value="1"/>
</dbReference>
<evidence type="ECO:0000256" key="3">
    <source>
        <dbReference type="ARBA" id="ARBA00022519"/>
    </source>
</evidence>
<dbReference type="PANTHER" id="PTHR33362">
    <property type="entry name" value="SIALIC ACID TRAP TRANSPORTER PERMEASE PROTEIN SIAT-RELATED"/>
    <property type="match status" value="1"/>
</dbReference>
<feature type="transmembrane region" description="Helical" evidence="7">
    <location>
        <begin position="136"/>
        <end position="153"/>
    </location>
</feature>
<evidence type="ECO:0000313" key="9">
    <source>
        <dbReference type="EMBL" id="MBD5770778.1"/>
    </source>
</evidence>
<feature type="transmembrane region" description="Helical" evidence="7">
    <location>
        <begin position="317"/>
        <end position="347"/>
    </location>
</feature>
<feature type="domain" description="TRAP C4-dicarboxylate transport system permease DctM subunit" evidence="8">
    <location>
        <begin position="10"/>
        <end position="420"/>
    </location>
</feature>
<dbReference type="InterPro" id="IPR004681">
    <property type="entry name" value="TRAP_DctM"/>
</dbReference>
<comment type="caution">
    <text evidence="9">The sequence shown here is derived from an EMBL/GenBank/DDBJ whole genome shotgun (WGS) entry which is preliminary data.</text>
</comment>
<keyword evidence="2" id="KW-1003">Cell membrane</keyword>
<feature type="transmembrane region" description="Helical" evidence="7">
    <location>
        <begin position="173"/>
        <end position="195"/>
    </location>
</feature>
<dbReference type="InterPro" id="IPR010656">
    <property type="entry name" value="DctM"/>
</dbReference>
<keyword evidence="3 7" id="KW-0997">Cell inner membrane</keyword>
<comment type="function">
    <text evidence="7">Part of the tripartite ATP-independent periplasmic (TRAP) transport system.</text>
</comment>
<reference evidence="9 10" key="1">
    <citation type="submission" date="2020-09" db="EMBL/GenBank/DDBJ databases">
        <title>Marinomonas sp. nov., isolated from the cysticercosis algae of Qingdao, China.</title>
        <authorList>
            <person name="Sun X."/>
        </authorList>
    </citation>
    <scope>NUCLEOTIDE SEQUENCE [LARGE SCALE GENOMIC DNA]</scope>
    <source>
        <strain evidence="9 10">SM2066</strain>
    </source>
</reference>
<evidence type="ECO:0000256" key="4">
    <source>
        <dbReference type="ARBA" id="ARBA00022692"/>
    </source>
</evidence>
<feature type="transmembrane region" description="Helical" evidence="7">
    <location>
        <begin position="359"/>
        <end position="384"/>
    </location>
</feature>
<accession>A0ABR8P012</accession>
<feature type="transmembrane region" description="Helical" evidence="7">
    <location>
        <begin position="275"/>
        <end position="297"/>
    </location>
</feature>
<feature type="transmembrane region" description="Helical" evidence="7">
    <location>
        <begin position="396"/>
        <end position="417"/>
    </location>
</feature>
<feature type="transmembrane region" description="Helical" evidence="7">
    <location>
        <begin position="12"/>
        <end position="36"/>
    </location>
</feature>
<comment type="similarity">
    <text evidence="7">Belongs to the TRAP transporter large permease family.</text>
</comment>
<feature type="transmembrane region" description="Helical" evidence="7">
    <location>
        <begin position="56"/>
        <end position="75"/>
    </location>
</feature>
<dbReference type="Pfam" id="PF06808">
    <property type="entry name" value="DctM"/>
    <property type="match status" value="1"/>
</dbReference>
<comment type="subunit">
    <text evidence="7">The complex comprises the extracytoplasmic solute receptor protein and the two transmembrane proteins.</text>
</comment>
<keyword evidence="5 7" id="KW-1133">Transmembrane helix</keyword>
<keyword evidence="7" id="KW-0813">Transport</keyword>